<name>A0A3N4RUP8_9ACTN</name>
<feature type="region of interest" description="Disordered" evidence="1">
    <location>
        <begin position="1"/>
        <end position="25"/>
    </location>
</feature>
<accession>A0A3N4RUP8</accession>
<protein>
    <submittedName>
        <fullName evidence="2">Uncharacterized protein</fullName>
    </submittedName>
</protein>
<evidence type="ECO:0000256" key="1">
    <source>
        <dbReference type="SAM" id="MobiDB-lite"/>
    </source>
</evidence>
<comment type="caution">
    <text evidence="2">The sequence shown here is derived from an EMBL/GenBank/DDBJ whole genome shotgun (WGS) entry which is preliminary data.</text>
</comment>
<dbReference type="RefSeq" id="WP_123818440.1">
    <property type="nucleotide sequence ID" value="NZ_RKQG01000001.1"/>
</dbReference>
<evidence type="ECO:0000313" key="3">
    <source>
        <dbReference type="Proteomes" id="UP000266906"/>
    </source>
</evidence>
<keyword evidence="3" id="KW-1185">Reference proteome</keyword>
<evidence type="ECO:0000313" key="2">
    <source>
        <dbReference type="EMBL" id="RPE34779.1"/>
    </source>
</evidence>
<reference evidence="2 3" key="1">
    <citation type="submission" date="2018-11" db="EMBL/GenBank/DDBJ databases">
        <title>Sequencing the genomes of 1000 actinobacteria strains.</title>
        <authorList>
            <person name="Klenk H.-P."/>
        </authorList>
    </citation>
    <scope>NUCLEOTIDE SEQUENCE [LARGE SCALE GENOMIC DNA]</scope>
    <source>
        <strain evidence="2 3">DSM 44781</strain>
    </source>
</reference>
<dbReference type="EMBL" id="RKQG01000001">
    <property type="protein sequence ID" value="RPE34779.1"/>
    <property type="molecule type" value="Genomic_DNA"/>
</dbReference>
<gene>
    <name evidence="2" type="ORF">EDD38_3115</name>
</gene>
<sequence>MSANHSTPVPTELRETPLDPGTPMVMVRTPTRLVIGWDPAQIPRDHMPIVAMAMGIEVR</sequence>
<organism evidence="2 3">
    <name type="scientific">Kitasatospora cineracea</name>
    <dbReference type="NCBI Taxonomy" id="88074"/>
    <lineage>
        <taxon>Bacteria</taxon>
        <taxon>Bacillati</taxon>
        <taxon>Actinomycetota</taxon>
        <taxon>Actinomycetes</taxon>
        <taxon>Kitasatosporales</taxon>
        <taxon>Streptomycetaceae</taxon>
        <taxon>Kitasatospora</taxon>
    </lineage>
</organism>
<proteinExistence type="predicted"/>
<dbReference type="Proteomes" id="UP000266906">
    <property type="component" value="Unassembled WGS sequence"/>
</dbReference>
<dbReference type="AlphaFoldDB" id="A0A3N4RUP8"/>